<evidence type="ECO:0000313" key="2">
    <source>
        <dbReference type="Proteomes" id="UP000237271"/>
    </source>
</evidence>
<keyword evidence="2" id="KW-1185">Reference proteome</keyword>
<proteinExistence type="predicted"/>
<organism evidence="1 2">
    <name type="scientific">Phytophthora palmivora</name>
    <dbReference type="NCBI Taxonomy" id="4796"/>
    <lineage>
        <taxon>Eukaryota</taxon>
        <taxon>Sar</taxon>
        <taxon>Stramenopiles</taxon>
        <taxon>Oomycota</taxon>
        <taxon>Peronosporomycetes</taxon>
        <taxon>Peronosporales</taxon>
        <taxon>Peronosporaceae</taxon>
        <taxon>Phytophthora</taxon>
    </lineage>
</organism>
<reference evidence="1 2" key="1">
    <citation type="journal article" date="2017" name="Genome Biol. Evol.">
        <title>Phytophthora megakarya and P. palmivora, closely related causal agents of cacao black pod rot, underwent increases in genome sizes and gene numbers by different mechanisms.</title>
        <authorList>
            <person name="Ali S.S."/>
            <person name="Shao J."/>
            <person name="Lary D.J."/>
            <person name="Kronmiller B."/>
            <person name="Shen D."/>
            <person name="Strem M.D."/>
            <person name="Amoako-Attah I."/>
            <person name="Akrofi A.Y."/>
            <person name="Begoude B.A."/>
            <person name="Ten Hoopen G.M."/>
            <person name="Coulibaly K."/>
            <person name="Kebe B.I."/>
            <person name="Melnick R.L."/>
            <person name="Guiltinan M.J."/>
            <person name="Tyler B.M."/>
            <person name="Meinhardt L.W."/>
            <person name="Bailey B.A."/>
        </authorList>
    </citation>
    <scope>NUCLEOTIDE SEQUENCE [LARGE SCALE GENOMIC DNA]</scope>
    <source>
        <strain evidence="2">sbr112.9</strain>
    </source>
</reference>
<comment type="caution">
    <text evidence="1">The sequence shown here is derived from an EMBL/GenBank/DDBJ whole genome shotgun (WGS) entry which is preliminary data.</text>
</comment>
<dbReference type="Proteomes" id="UP000237271">
    <property type="component" value="Unassembled WGS sequence"/>
</dbReference>
<dbReference type="EMBL" id="NCKW01006432">
    <property type="protein sequence ID" value="POM71689.1"/>
    <property type="molecule type" value="Genomic_DNA"/>
</dbReference>
<gene>
    <name evidence="1" type="ORF">PHPALM_11711</name>
</gene>
<protein>
    <submittedName>
        <fullName evidence="1">Uncharacterized protein</fullName>
    </submittedName>
</protein>
<accession>A0A2P4Y1V0</accession>
<name>A0A2P4Y1V0_9STRA</name>
<dbReference type="AlphaFoldDB" id="A0A2P4Y1V0"/>
<sequence>MKIFLEEGFTLVPTAGDYKDQVLDAGRRAEDAVLGFLRSQNINVKGAGSVYALCVPSTRAASWMSASQPTRDSSSSDTSLTLHPRTLKTFLTW</sequence>
<evidence type="ECO:0000313" key="1">
    <source>
        <dbReference type="EMBL" id="POM71689.1"/>
    </source>
</evidence>